<sequence length="317" mass="33976">MHLVADIGGTNARFALVEAGSSVLSHIHTLQCESFGSPLQAIHHYLSQVSTQVSAACLALACPVSADEIKLTNNHWQFSRQALQQGLGINQLVAINDFTAAAMATTVVADRDLRFLSKGLSFDTQRQRAIIGPGTGLGVAGMLPHQGRTLVLSTEGGHRSFAPENEVEDYILQYLRAELGVVSCEELLSGRGLVNIYRALCSFENQPLLHADAESIGNAAQSGDAMADRALEQFFEILGSVAGDYALSLGATGGVYIGGGIPPRFSDRIANSNFRSRFENKLNFEHYLRDIATAIVVHPQPGLLGAAAYLSQLQLNQ</sequence>
<dbReference type="HAMAP" id="MF_00524">
    <property type="entry name" value="Glucokinase"/>
    <property type="match status" value="1"/>
</dbReference>
<evidence type="ECO:0000256" key="2">
    <source>
        <dbReference type="ARBA" id="ARBA00022777"/>
    </source>
</evidence>
<gene>
    <name evidence="3 5" type="primary">glk</name>
    <name evidence="5" type="ORF">Q9312_18460</name>
</gene>
<evidence type="ECO:0000256" key="1">
    <source>
        <dbReference type="ARBA" id="ARBA00022679"/>
    </source>
</evidence>
<dbReference type="SUPFAM" id="SSF53067">
    <property type="entry name" value="Actin-like ATPase domain"/>
    <property type="match status" value="1"/>
</dbReference>
<keyword evidence="6" id="KW-1185">Reference proteome</keyword>
<dbReference type="GO" id="GO:0005536">
    <property type="term" value="F:D-glucose binding"/>
    <property type="evidence" value="ECO:0007669"/>
    <property type="project" value="InterPro"/>
</dbReference>
<keyword evidence="1 3" id="KW-0808">Transferase</keyword>
<evidence type="ECO:0000256" key="4">
    <source>
        <dbReference type="RuleBase" id="RU004046"/>
    </source>
</evidence>
<dbReference type="PANTHER" id="PTHR47690">
    <property type="entry name" value="GLUCOKINASE"/>
    <property type="match status" value="1"/>
</dbReference>
<dbReference type="InterPro" id="IPR003836">
    <property type="entry name" value="Glucokinase"/>
</dbReference>
<dbReference type="InterPro" id="IPR043129">
    <property type="entry name" value="ATPase_NBD"/>
</dbReference>
<dbReference type="NCBIfam" id="TIGR00749">
    <property type="entry name" value="glk"/>
    <property type="match status" value="1"/>
</dbReference>
<feature type="binding site" evidence="3">
    <location>
        <begin position="5"/>
        <end position="10"/>
    </location>
    <ligand>
        <name>ATP</name>
        <dbReference type="ChEBI" id="CHEBI:30616"/>
    </ligand>
</feature>
<dbReference type="EC" id="2.7.1.2" evidence="3"/>
<dbReference type="KEGG" id="plei:Q9312_18460"/>
<dbReference type="RefSeq" id="WP_309204528.1">
    <property type="nucleotide sequence ID" value="NZ_CP133548.1"/>
</dbReference>
<dbReference type="AlphaFoldDB" id="A0AA51RWV8"/>
<protein>
    <recommendedName>
        <fullName evidence="3">Glucokinase</fullName>
        <ecNumber evidence="3">2.7.1.2</ecNumber>
    </recommendedName>
    <alternativeName>
        <fullName evidence="3">Glucose kinase</fullName>
    </alternativeName>
</protein>
<dbReference type="CDD" id="cd24008">
    <property type="entry name" value="ASKHA_NBD_GLK"/>
    <property type="match status" value="1"/>
</dbReference>
<comment type="subcellular location">
    <subcellularLocation>
        <location evidence="3">Cytoplasm</location>
    </subcellularLocation>
</comment>
<dbReference type="InterPro" id="IPR050201">
    <property type="entry name" value="Bacterial_glucokinase"/>
</dbReference>
<accession>A0AA51RWV8</accession>
<evidence type="ECO:0000313" key="6">
    <source>
        <dbReference type="Proteomes" id="UP001239782"/>
    </source>
</evidence>
<dbReference type="PANTHER" id="PTHR47690:SF1">
    <property type="entry name" value="GLUCOKINASE"/>
    <property type="match status" value="1"/>
</dbReference>
<organism evidence="5 6">
    <name type="scientific">Pleionea litopenaei</name>
    <dbReference type="NCBI Taxonomy" id="3070815"/>
    <lineage>
        <taxon>Bacteria</taxon>
        <taxon>Pseudomonadati</taxon>
        <taxon>Pseudomonadota</taxon>
        <taxon>Gammaproteobacteria</taxon>
        <taxon>Oceanospirillales</taxon>
        <taxon>Pleioneaceae</taxon>
        <taxon>Pleionea</taxon>
    </lineage>
</organism>
<keyword evidence="2 3" id="KW-0418">Kinase</keyword>
<evidence type="ECO:0000256" key="3">
    <source>
        <dbReference type="HAMAP-Rule" id="MF_00524"/>
    </source>
</evidence>
<dbReference type="GO" id="GO:0005829">
    <property type="term" value="C:cytosol"/>
    <property type="evidence" value="ECO:0007669"/>
    <property type="project" value="TreeGrafter"/>
</dbReference>
<reference evidence="5 6" key="1">
    <citation type="submission" date="2023-08" db="EMBL/GenBank/DDBJ databases">
        <title>Pleionea litopenaei sp. nov., isolated from stomach of juvenile Litopenaeus vannamei.</title>
        <authorList>
            <person name="Rho A.M."/>
            <person name="Hwang C.Y."/>
        </authorList>
    </citation>
    <scope>NUCLEOTIDE SEQUENCE [LARGE SCALE GENOMIC DNA]</scope>
    <source>
        <strain evidence="5 6">HL-JVS1</strain>
    </source>
</reference>
<dbReference type="Gene3D" id="3.40.367.20">
    <property type="match status" value="1"/>
</dbReference>
<dbReference type="Gene3D" id="3.30.420.40">
    <property type="match status" value="1"/>
</dbReference>
<keyword evidence="3" id="KW-0324">Glycolysis</keyword>
<dbReference type="Pfam" id="PF02685">
    <property type="entry name" value="Glucokinase"/>
    <property type="match status" value="1"/>
</dbReference>
<keyword evidence="3" id="KW-0067">ATP-binding</keyword>
<dbReference type="GO" id="GO:0006096">
    <property type="term" value="P:glycolytic process"/>
    <property type="evidence" value="ECO:0007669"/>
    <property type="project" value="UniProtKB-UniRule"/>
</dbReference>
<dbReference type="GO" id="GO:0005524">
    <property type="term" value="F:ATP binding"/>
    <property type="evidence" value="ECO:0007669"/>
    <property type="project" value="UniProtKB-UniRule"/>
</dbReference>
<keyword evidence="3" id="KW-0547">Nucleotide-binding</keyword>
<keyword evidence="3" id="KW-0963">Cytoplasm</keyword>
<proteinExistence type="inferred from homology"/>
<comment type="catalytic activity">
    <reaction evidence="3">
        <text>D-glucose + ATP = D-glucose 6-phosphate + ADP + H(+)</text>
        <dbReference type="Rhea" id="RHEA:17825"/>
        <dbReference type="ChEBI" id="CHEBI:4167"/>
        <dbReference type="ChEBI" id="CHEBI:15378"/>
        <dbReference type="ChEBI" id="CHEBI:30616"/>
        <dbReference type="ChEBI" id="CHEBI:61548"/>
        <dbReference type="ChEBI" id="CHEBI:456216"/>
        <dbReference type="EC" id="2.7.1.2"/>
    </reaction>
</comment>
<dbReference type="EMBL" id="CP133548">
    <property type="protein sequence ID" value="WMS89256.1"/>
    <property type="molecule type" value="Genomic_DNA"/>
</dbReference>
<name>A0AA51RWV8_9GAMM</name>
<dbReference type="GO" id="GO:0004340">
    <property type="term" value="F:glucokinase activity"/>
    <property type="evidence" value="ECO:0007669"/>
    <property type="project" value="UniProtKB-UniRule"/>
</dbReference>
<evidence type="ECO:0000313" key="5">
    <source>
        <dbReference type="EMBL" id="WMS89256.1"/>
    </source>
</evidence>
<dbReference type="Proteomes" id="UP001239782">
    <property type="component" value="Chromosome"/>
</dbReference>
<comment type="similarity">
    <text evidence="3 4">Belongs to the bacterial glucokinase family.</text>
</comment>